<reference evidence="1 2" key="1">
    <citation type="submission" date="2019-09" db="EMBL/GenBank/DDBJ databases">
        <title>Characterisation of the sponge microbiome using genome-centric metagenomics.</title>
        <authorList>
            <person name="Engelberts J.P."/>
            <person name="Robbins S.J."/>
            <person name="De Goeij J.M."/>
            <person name="Aranda M."/>
            <person name="Bell S.C."/>
            <person name="Webster N.S."/>
        </authorList>
    </citation>
    <scope>NUCLEOTIDE SEQUENCE [LARGE SCALE GENOMIC DNA]</scope>
    <source>
        <strain evidence="1">SB0662_bin_43</strain>
    </source>
</reference>
<evidence type="ECO:0000313" key="1">
    <source>
        <dbReference type="EMBL" id="MYE38247.1"/>
    </source>
</evidence>
<organism evidence="1 2">
    <name type="scientific">Candidatus Spechtbacteria bacterium SB0662_bin_43</name>
    <dbReference type="NCBI Taxonomy" id="2604897"/>
    <lineage>
        <taxon>Bacteria</taxon>
        <taxon>Candidatus Spechtiibacteriota</taxon>
    </lineage>
</organism>
<dbReference type="EMBL" id="VXOY01000014">
    <property type="protein sequence ID" value="MYE38247.1"/>
    <property type="molecule type" value="Genomic_DNA"/>
</dbReference>
<dbReference type="Proteomes" id="UP000449092">
    <property type="component" value="Unassembled WGS sequence"/>
</dbReference>
<sequence>MTKEQEKLMIMIGVLGGNIHTVQQTIQAHIDGDENNVRQGLEAMEQSMRILGKTLAEGFTDEEIAKGREETMKRVGMYAKEE</sequence>
<comment type="caution">
    <text evidence="1">The sequence shown here is derived from an EMBL/GenBank/DDBJ whole genome shotgun (WGS) entry which is preliminary data.</text>
</comment>
<proteinExistence type="predicted"/>
<dbReference type="AlphaFoldDB" id="A0A845DA65"/>
<accession>A0A845DA65</accession>
<name>A0A845DA65_9BACT</name>
<evidence type="ECO:0000313" key="2">
    <source>
        <dbReference type="Proteomes" id="UP000449092"/>
    </source>
</evidence>
<protein>
    <submittedName>
        <fullName evidence="1">Uncharacterized protein</fullName>
    </submittedName>
</protein>
<gene>
    <name evidence="1" type="ORF">F4X82_01855</name>
</gene>